<evidence type="ECO:0000313" key="1">
    <source>
        <dbReference type="EMBL" id="QAZ67342.1"/>
    </source>
</evidence>
<gene>
    <name evidence="1" type="ORF">C3Y92_08930</name>
</gene>
<dbReference type="Proteomes" id="UP000293296">
    <property type="component" value="Chromosome"/>
</dbReference>
<proteinExistence type="predicted"/>
<dbReference type="KEGG" id="dcb:C3Y92_08930"/>
<dbReference type="EMBL" id="CP026538">
    <property type="protein sequence ID" value="QAZ67342.1"/>
    <property type="molecule type" value="Genomic_DNA"/>
</dbReference>
<dbReference type="OrthoDB" id="5442502at2"/>
<keyword evidence="2" id="KW-1185">Reference proteome</keyword>
<protein>
    <submittedName>
        <fullName evidence="1">Uncharacterized protein</fullName>
    </submittedName>
</protein>
<dbReference type="RefSeq" id="WP_129351841.1">
    <property type="nucleotide sequence ID" value="NZ_CP026538.1"/>
</dbReference>
<name>A0A4V0YQS7_9BACT</name>
<evidence type="ECO:0000313" key="2">
    <source>
        <dbReference type="Proteomes" id="UP000293296"/>
    </source>
</evidence>
<organism evidence="1 2">
    <name type="scientific">Solidesulfovibrio carbinolicus</name>
    <dbReference type="NCBI Taxonomy" id="296842"/>
    <lineage>
        <taxon>Bacteria</taxon>
        <taxon>Pseudomonadati</taxon>
        <taxon>Thermodesulfobacteriota</taxon>
        <taxon>Desulfovibrionia</taxon>
        <taxon>Desulfovibrionales</taxon>
        <taxon>Desulfovibrionaceae</taxon>
        <taxon>Solidesulfovibrio</taxon>
    </lineage>
</organism>
<reference evidence="1 2" key="1">
    <citation type="submission" date="2018-02" db="EMBL/GenBank/DDBJ databases">
        <title>Genome sequence of Desulfovibrio carbinolicus DSM 3852.</title>
        <authorList>
            <person name="Wilbanks E."/>
            <person name="Skennerton C.T."/>
            <person name="Orphan V.J."/>
        </authorList>
    </citation>
    <scope>NUCLEOTIDE SEQUENCE [LARGE SCALE GENOMIC DNA]</scope>
    <source>
        <strain evidence="1 2">DSM 3852</strain>
    </source>
</reference>
<dbReference type="AlphaFoldDB" id="A0A4V0YQS7"/>
<accession>A0A4V0YQS7</accession>
<sequence length="391" mass="42643">MILFRGNCQMQFCAEAAAAAGLDVSFASLASPLTLTASPGAVPRLVTDLIAGAKVGEYLHTRELADQFAPPPATPRPEALVVNLFHENRPLLLHKQAKYCFYLDPAALERKPGLKRAMERHFDAIVPNPAGYLNRFAAMLLLFRDRLPGVPILVIGRLGHYPGLGPAPHSYLDGWDALWSGPARPFAAWADALPGVTFLDADRIMGGVFARSALPVEAHFPFLRVADEPNQGLAAMARDLEHAGSLWPALVAAIVRTLSAGRAEYLPDESVPEAWHGTWSPERLDSKALLEHLVSGSNYRAARAVGNFLARPEEDFTELLVEAAPHMPVCHNLLHMVRAYGARRPVPALAGWCDVHAERAAAFVANGEAYRTEYLEKINALRRLVLARVSV</sequence>